<dbReference type="RefSeq" id="WP_221860442.1">
    <property type="nucleotide sequence ID" value="NZ_JAIKTU010000005.1"/>
</dbReference>
<organism evidence="9 10">
    <name type="scientific">Clostridium sardiniense</name>
    <name type="common">Clostridium absonum</name>
    <dbReference type="NCBI Taxonomy" id="29369"/>
    <lineage>
        <taxon>Bacteria</taxon>
        <taxon>Bacillati</taxon>
        <taxon>Bacillota</taxon>
        <taxon>Clostridia</taxon>
        <taxon>Eubacteriales</taxon>
        <taxon>Clostridiaceae</taxon>
        <taxon>Clostridium</taxon>
    </lineage>
</organism>
<evidence type="ECO:0000259" key="8">
    <source>
        <dbReference type="PROSITE" id="PS50879"/>
    </source>
</evidence>
<dbReference type="SUPFAM" id="SSF53098">
    <property type="entry name" value="Ribonuclease H-like"/>
    <property type="match status" value="1"/>
</dbReference>
<accession>A0ABS7KXH9</accession>
<protein>
    <recommendedName>
        <fullName evidence="3">ribonuclease H</fullName>
        <ecNumber evidence="3">3.1.26.4</ecNumber>
    </recommendedName>
</protein>
<keyword evidence="10" id="KW-1185">Reference proteome</keyword>
<dbReference type="Proteomes" id="UP001299068">
    <property type="component" value="Unassembled WGS sequence"/>
</dbReference>
<comment type="catalytic activity">
    <reaction evidence="1">
        <text>Endonucleolytic cleavage to 5'-phosphomonoester.</text>
        <dbReference type="EC" id="3.1.26.4"/>
    </reaction>
</comment>
<evidence type="ECO:0000313" key="9">
    <source>
        <dbReference type="EMBL" id="MBY0755287.1"/>
    </source>
</evidence>
<keyword evidence="6" id="KW-0255">Endonuclease</keyword>
<dbReference type="PANTHER" id="PTHR10642:SF26">
    <property type="entry name" value="RIBONUCLEASE H1"/>
    <property type="match status" value="1"/>
</dbReference>
<comment type="caution">
    <text evidence="9">The sequence shown here is derived from an EMBL/GenBank/DDBJ whole genome shotgun (WGS) entry which is preliminary data.</text>
</comment>
<dbReference type="Pfam" id="PF01693">
    <property type="entry name" value="Cauli_VI"/>
    <property type="match status" value="1"/>
</dbReference>
<dbReference type="Gene3D" id="3.40.970.10">
    <property type="entry name" value="Ribonuclease H1, N-terminal domain"/>
    <property type="match status" value="1"/>
</dbReference>
<dbReference type="Pfam" id="PF00075">
    <property type="entry name" value="RNase_H"/>
    <property type="match status" value="1"/>
</dbReference>
<evidence type="ECO:0000256" key="7">
    <source>
        <dbReference type="ARBA" id="ARBA00022801"/>
    </source>
</evidence>
<dbReference type="PANTHER" id="PTHR10642">
    <property type="entry name" value="RIBONUCLEASE H1"/>
    <property type="match status" value="1"/>
</dbReference>
<dbReference type="InterPro" id="IPR037056">
    <property type="entry name" value="RNase_H1_N_sf"/>
</dbReference>
<reference evidence="9 10" key="1">
    <citation type="journal article" date="2021" name="Cell Host Microbe">
        <title>in vivo commensal control of Clostridioides difficile virulence.</title>
        <authorList>
            <person name="Girinathan B.P."/>
            <person name="Dibenedetto N."/>
            <person name="Worley J.N."/>
            <person name="Peltier J."/>
            <person name="Arrieta-Ortiz M.L."/>
            <person name="Rupa Christinal Immanuel S."/>
            <person name="Lavin R."/>
            <person name="Delaney M.L."/>
            <person name="Cummins C."/>
            <person name="Hoffmann M."/>
            <person name="Luo Y."/>
            <person name="Gonzalez-Escalona N."/>
            <person name="Allard M."/>
            <person name="Onderdonk A.B."/>
            <person name="Gerber G.K."/>
            <person name="Sonenshein A.L."/>
            <person name="Baliga N."/>
            <person name="Dupuy B."/>
            <person name="Bry L."/>
        </authorList>
    </citation>
    <scope>NUCLEOTIDE SEQUENCE [LARGE SCALE GENOMIC DNA]</scope>
    <source>
        <strain evidence="9 10">DSM 599</strain>
    </source>
</reference>
<evidence type="ECO:0000256" key="5">
    <source>
        <dbReference type="ARBA" id="ARBA00022723"/>
    </source>
</evidence>
<comment type="similarity">
    <text evidence="2">Belongs to the RNase H family.</text>
</comment>
<keyword evidence="7" id="KW-0378">Hydrolase</keyword>
<dbReference type="EMBL" id="JAIKTU010000005">
    <property type="protein sequence ID" value="MBY0755287.1"/>
    <property type="molecule type" value="Genomic_DNA"/>
</dbReference>
<dbReference type="PROSITE" id="PS50879">
    <property type="entry name" value="RNASE_H_1"/>
    <property type="match status" value="1"/>
</dbReference>
<keyword evidence="4" id="KW-0540">Nuclease</keyword>
<name>A0ABS7KXH9_CLOSR</name>
<evidence type="ECO:0000256" key="4">
    <source>
        <dbReference type="ARBA" id="ARBA00022722"/>
    </source>
</evidence>
<evidence type="ECO:0000256" key="3">
    <source>
        <dbReference type="ARBA" id="ARBA00012180"/>
    </source>
</evidence>
<dbReference type="CDD" id="cd09277">
    <property type="entry name" value="RNase_HI_bacteria_like"/>
    <property type="match status" value="1"/>
</dbReference>
<dbReference type="Gene3D" id="3.30.420.10">
    <property type="entry name" value="Ribonuclease H-like superfamily/Ribonuclease H"/>
    <property type="match status" value="1"/>
</dbReference>
<dbReference type="InterPro" id="IPR050092">
    <property type="entry name" value="RNase_H"/>
</dbReference>
<dbReference type="InterPro" id="IPR036397">
    <property type="entry name" value="RNaseH_sf"/>
</dbReference>
<dbReference type="EC" id="3.1.26.4" evidence="3"/>
<dbReference type="SUPFAM" id="SSF55658">
    <property type="entry name" value="L9 N-domain-like"/>
    <property type="match status" value="1"/>
</dbReference>
<gene>
    <name evidence="9" type="ORF">K5V21_07440</name>
</gene>
<feature type="domain" description="RNase H type-1" evidence="8">
    <location>
        <begin position="84"/>
        <end position="222"/>
    </location>
</feature>
<evidence type="ECO:0000313" key="10">
    <source>
        <dbReference type="Proteomes" id="UP001299068"/>
    </source>
</evidence>
<keyword evidence="5" id="KW-0479">Metal-binding</keyword>
<evidence type="ECO:0000256" key="1">
    <source>
        <dbReference type="ARBA" id="ARBA00000077"/>
    </source>
</evidence>
<dbReference type="InterPro" id="IPR012337">
    <property type="entry name" value="RNaseH-like_sf"/>
</dbReference>
<dbReference type="InterPro" id="IPR002156">
    <property type="entry name" value="RNaseH_domain"/>
</dbReference>
<sequence>MAKYYSVFKGKSGVPKIFTTWDECKAEVIGCKGAIYKSFKTMDEAKEFILLNIEGGSNKSTKKIKSNNISKCENEDVSSESFVAEEGLTIYVDGSFSVQKGNFSYGLLAINNGEIIYEDNGVGFDEKAIPLRNVSGEVLGAKKAVEYAIENGYNSVSIVFDYQGIESWALGTWKRNNEITAEYHKFMQEKMNEINIRFKKVKGHSGDRFNDKADLLAKSALGII</sequence>
<dbReference type="InterPro" id="IPR011320">
    <property type="entry name" value="RNase_H1_N"/>
</dbReference>
<proteinExistence type="inferred from homology"/>
<dbReference type="InterPro" id="IPR009027">
    <property type="entry name" value="Ribosomal_bL9/RNase_H1_N"/>
</dbReference>
<evidence type="ECO:0000256" key="2">
    <source>
        <dbReference type="ARBA" id="ARBA00005300"/>
    </source>
</evidence>
<evidence type="ECO:0000256" key="6">
    <source>
        <dbReference type="ARBA" id="ARBA00022759"/>
    </source>
</evidence>